<proteinExistence type="predicted"/>
<protein>
    <submittedName>
        <fullName evidence="2">FixH family protein</fullName>
    </submittedName>
</protein>
<name>A0A9D7QK46_9RHOO</name>
<dbReference type="Proteomes" id="UP000808146">
    <property type="component" value="Unassembled WGS sequence"/>
</dbReference>
<sequence>MGDAMTIRRDSNPWYKEPWPWILMAGPAIVIVAGFVTAWLAIVSNDGLVTDDYYKQGLALNQRLQRDHYASDLGLRADFMRSGQQVRLLVAAEGDAALPDALTLKLAHPTRAGQDQMVKMAAEGQGFYGGKLSADISGRWYVSIEDPAGKWRLQGEWQADGEAPLRLTSRPEK</sequence>
<gene>
    <name evidence="2" type="ORF">IPN75_02440</name>
</gene>
<evidence type="ECO:0000313" key="3">
    <source>
        <dbReference type="Proteomes" id="UP000808146"/>
    </source>
</evidence>
<reference evidence="2" key="1">
    <citation type="submission" date="2020-10" db="EMBL/GenBank/DDBJ databases">
        <title>Connecting structure to function with the recovery of over 1000 high-quality activated sludge metagenome-assembled genomes encoding full-length rRNA genes using long-read sequencing.</title>
        <authorList>
            <person name="Singleton C.M."/>
            <person name="Petriglieri F."/>
            <person name="Kristensen J.M."/>
            <person name="Kirkegaard R.H."/>
            <person name="Michaelsen T.Y."/>
            <person name="Andersen M.H."/>
            <person name="Karst S.M."/>
            <person name="Dueholm M.S."/>
            <person name="Nielsen P.H."/>
            <person name="Albertsen M."/>
        </authorList>
    </citation>
    <scope>NUCLEOTIDE SEQUENCE</scope>
    <source>
        <strain evidence="2">OdNE_18-Q3-R46-58_BAT3C.305</strain>
    </source>
</reference>
<evidence type="ECO:0000313" key="2">
    <source>
        <dbReference type="EMBL" id="MBK8889308.1"/>
    </source>
</evidence>
<feature type="transmembrane region" description="Helical" evidence="1">
    <location>
        <begin position="21"/>
        <end position="42"/>
    </location>
</feature>
<dbReference type="AlphaFoldDB" id="A0A9D7QK46"/>
<dbReference type="InterPro" id="IPR008620">
    <property type="entry name" value="FixH"/>
</dbReference>
<keyword evidence="1" id="KW-1133">Transmembrane helix</keyword>
<keyword evidence="1" id="KW-0472">Membrane</keyword>
<keyword evidence="1" id="KW-0812">Transmembrane</keyword>
<comment type="caution">
    <text evidence="2">The sequence shown here is derived from an EMBL/GenBank/DDBJ whole genome shotgun (WGS) entry which is preliminary data.</text>
</comment>
<accession>A0A9D7QK46</accession>
<dbReference type="Pfam" id="PF05751">
    <property type="entry name" value="FixH"/>
    <property type="match status" value="1"/>
</dbReference>
<dbReference type="EMBL" id="JADKBR010000001">
    <property type="protein sequence ID" value="MBK8889308.1"/>
    <property type="molecule type" value="Genomic_DNA"/>
</dbReference>
<organism evidence="2 3">
    <name type="scientific">Candidatus Dechloromonas phosphorivorans</name>
    <dbReference type="NCBI Taxonomy" id="2899244"/>
    <lineage>
        <taxon>Bacteria</taxon>
        <taxon>Pseudomonadati</taxon>
        <taxon>Pseudomonadota</taxon>
        <taxon>Betaproteobacteria</taxon>
        <taxon>Rhodocyclales</taxon>
        <taxon>Azonexaceae</taxon>
        <taxon>Dechloromonas</taxon>
    </lineage>
</organism>
<evidence type="ECO:0000256" key="1">
    <source>
        <dbReference type="SAM" id="Phobius"/>
    </source>
</evidence>